<feature type="region of interest" description="Disordered" evidence="1">
    <location>
        <begin position="1"/>
        <end position="27"/>
    </location>
</feature>
<keyword evidence="3" id="KW-1185">Reference proteome</keyword>
<evidence type="ECO:0000256" key="1">
    <source>
        <dbReference type="SAM" id="MobiDB-lite"/>
    </source>
</evidence>
<comment type="caution">
    <text evidence="2">The sequence shown here is derived from an EMBL/GenBank/DDBJ whole genome shotgun (WGS) entry which is preliminary data.</text>
</comment>
<protein>
    <submittedName>
        <fullName evidence="2">Uncharacterized protein</fullName>
    </submittedName>
</protein>
<organism evidence="2 3">
    <name type="scientific">Araneus ventricosus</name>
    <name type="common">Orbweaver spider</name>
    <name type="synonym">Epeira ventricosa</name>
    <dbReference type="NCBI Taxonomy" id="182803"/>
    <lineage>
        <taxon>Eukaryota</taxon>
        <taxon>Metazoa</taxon>
        <taxon>Ecdysozoa</taxon>
        <taxon>Arthropoda</taxon>
        <taxon>Chelicerata</taxon>
        <taxon>Arachnida</taxon>
        <taxon>Araneae</taxon>
        <taxon>Araneomorphae</taxon>
        <taxon>Entelegynae</taxon>
        <taxon>Araneoidea</taxon>
        <taxon>Araneidae</taxon>
        <taxon>Araneus</taxon>
    </lineage>
</organism>
<evidence type="ECO:0000313" key="2">
    <source>
        <dbReference type="EMBL" id="GBM82267.1"/>
    </source>
</evidence>
<dbReference type="EMBL" id="BGPR01002999">
    <property type="protein sequence ID" value="GBM82267.1"/>
    <property type="molecule type" value="Genomic_DNA"/>
</dbReference>
<dbReference type="Proteomes" id="UP000499080">
    <property type="component" value="Unassembled WGS sequence"/>
</dbReference>
<name>A0A4Y2IWT1_ARAVE</name>
<evidence type="ECO:0000313" key="3">
    <source>
        <dbReference type="Proteomes" id="UP000499080"/>
    </source>
</evidence>
<proteinExistence type="predicted"/>
<gene>
    <name evidence="2" type="ORF">AVEN_267976_1</name>
</gene>
<dbReference type="AlphaFoldDB" id="A0A4Y2IWT1"/>
<sequence length="84" mass="9923">MTRTTPESALPLQTSTPHQREEFRPTMSNLRYTRTTYKADFQWYRVSNLDLPIPKSRPYHEGHRGPECLGENIPIGFNYRKHTC</sequence>
<reference evidence="2 3" key="1">
    <citation type="journal article" date="2019" name="Sci. Rep.">
        <title>Orb-weaving spider Araneus ventricosus genome elucidates the spidroin gene catalogue.</title>
        <authorList>
            <person name="Kono N."/>
            <person name="Nakamura H."/>
            <person name="Ohtoshi R."/>
            <person name="Moran D.A.P."/>
            <person name="Shinohara A."/>
            <person name="Yoshida Y."/>
            <person name="Fujiwara M."/>
            <person name="Mori M."/>
            <person name="Tomita M."/>
            <person name="Arakawa K."/>
        </authorList>
    </citation>
    <scope>NUCLEOTIDE SEQUENCE [LARGE SCALE GENOMIC DNA]</scope>
</reference>
<accession>A0A4Y2IWT1</accession>
<feature type="compositionally biased region" description="Polar residues" evidence="1">
    <location>
        <begin position="1"/>
        <end position="17"/>
    </location>
</feature>